<accession>A0A6I2R470</accession>
<comment type="caution">
    <text evidence="2">The sequence shown here is derived from an EMBL/GenBank/DDBJ whole genome shotgun (WGS) entry which is preliminary data.</text>
</comment>
<dbReference type="EMBL" id="WKPR01000001">
    <property type="protein sequence ID" value="MSB18112.1"/>
    <property type="molecule type" value="Genomic_DNA"/>
</dbReference>
<dbReference type="AlphaFoldDB" id="A0A6I2R470"/>
<dbReference type="InterPro" id="IPR043765">
    <property type="entry name" value="DUF5711"/>
</dbReference>
<proteinExistence type="predicted"/>
<dbReference type="SUPFAM" id="SSF75011">
    <property type="entry name" value="3-carboxy-cis,cis-mucoante lactonizing enzyme"/>
    <property type="match status" value="1"/>
</dbReference>
<feature type="region of interest" description="Disordered" evidence="1">
    <location>
        <begin position="1"/>
        <end position="24"/>
    </location>
</feature>
<protein>
    <recommendedName>
        <fullName evidence="4">WD40 repeat domain-containing protein</fullName>
    </recommendedName>
</protein>
<organism evidence="2 3">
    <name type="scientific">Flavonifractor plautii</name>
    <name type="common">Fusobacterium plautii</name>
    <dbReference type="NCBI Taxonomy" id="292800"/>
    <lineage>
        <taxon>Bacteria</taxon>
        <taxon>Bacillati</taxon>
        <taxon>Bacillota</taxon>
        <taxon>Clostridia</taxon>
        <taxon>Eubacteriales</taxon>
        <taxon>Oscillospiraceae</taxon>
        <taxon>Flavonifractor</taxon>
    </lineage>
</organism>
<evidence type="ECO:0008006" key="4">
    <source>
        <dbReference type="Google" id="ProtNLM"/>
    </source>
</evidence>
<evidence type="ECO:0000256" key="1">
    <source>
        <dbReference type="SAM" id="MobiDB-lite"/>
    </source>
</evidence>
<name>A0A6I2R470_FLAPL</name>
<gene>
    <name evidence="2" type="ORF">GKE97_01095</name>
</gene>
<sequence>MKSMKEHRMEEINGSRPNAAPKPKKRPNRFVRFLAFLVTLALMVGAVALVANYDKLNFDFIKRWFSYRTLARNDSGQAESFHFVGDSSNAFAVVDGDLLVCSPNTIRLYSGSGQAFVDQAVSMTNPVVSTAGGTALVYDAGGRELFVYSGREEVFSLTQEDGQALLSADVNQNGWLAVTSQESGHKGSVTVYDNSYSPLVRFSLSNRFVMDAAVAPDNKSVALLTIGLTDGNFESRVDLYRLDRTEEETEPDWTCPVGNNAILDLRWTSIGIWALGESGLYIVSGDGALSGSYDYGGRYLKAFSLDGDGTASLLLGKYRAGSTAELLTINASGELAAALPVEEQVLSLSAAGRYVGVLTADRLDIYSQDLELYNTLNGTQNAQKVLQRSDGSAMLIDSTTARLYVPQ</sequence>
<dbReference type="Pfam" id="PF18975">
    <property type="entry name" value="DUF5711"/>
    <property type="match status" value="1"/>
</dbReference>
<dbReference type="Proteomes" id="UP000434475">
    <property type="component" value="Unassembled WGS sequence"/>
</dbReference>
<evidence type="ECO:0000313" key="3">
    <source>
        <dbReference type="Proteomes" id="UP000434475"/>
    </source>
</evidence>
<reference evidence="2 3" key="1">
    <citation type="journal article" date="2019" name="Nat. Med.">
        <title>A library of human gut bacterial isolates paired with longitudinal multiomics data enables mechanistic microbiome research.</title>
        <authorList>
            <person name="Poyet M."/>
            <person name="Groussin M."/>
            <person name="Gibbons S.M."/>
            <person name="Avila-Pacheco J."/>
            <person name="Jiang X."/>
            <person name="Kearney S.M."/>
            <person name="Perrotta A.R."/>
            <person name="Berdy B."/>
            <person name="Zhao S."/>
            <person name="Lieberman T.D."/>
            <person name="Swanson P.K."/>
            <person name="Smith M."/>
            <person name="Roesemann S."/>
            <person name="Alexander J.E."/>
            <person name="Rich S.A."/>
            <person name="Livny J."/>
            <person name="Vlamakis H."/>
            <person name="Clish C."/>
            <person name="Bullock K."/>
            <person name="Deik A."/>
            <person name="Scott J."/>
            <person name="Pierce K.A."/>
            <person name="Xavier R.J."/>
            <person name="Alm E.J."/>
        </authorList>
    </citation>
    <scope>NUCLEOTIDE SEQUENCE [LARGE SCALE GENOMIC DNA]</scope>
    <source>
        <strain evidence="2 3">BIOML-A2</strain>
    </source>
</reference>
<evidence type="ECO:0000313" key="2">
    <source>
        <dbReference type="EMBL" id="MSB18112.1"/>
    </source>
</evidence>
<feature type="compositionally biased region" description="Basic and acidic residues" evidence="1">
    <location>
        <begin position="1"/>
        <end position="13"/>
    </location>
</feature>